<gene>
    <name evidence="3" type="ORF">RJN63_08025</name>
</gene>
<reference evidence="3" key="1">
    <citation type="submission" date="2023-02" db="EMBL/GenBank/DDBJ databases">
        <title>Description of Herbaspirillum huttiense subsp. nephrolepsisexaltata and Herbaspirillum huttiense subsp. lycopersicon.</title>
        <authorList>
            <person name="Poudel M."/>
            <person name="Sharma A."/>
            <person name="Goss E."/>
            <person name="Tapia J.H."/>
            <person name="Harmon C.M."/>
            <person name="Jones J.B."/>
        </authorList>
    </citation>
    <scope>NUCLEOTIDE SEQUENCE</scope>
    <source>
        <strain evidence="3">NC40101</strain>
    </source>
</reference>
<dbReference type="SUPFAM" id="SSF54909">
    <property type="entry name" value="Dimeric alpha+beta barrel"/>
    <property type="match status" value="1"/>
</dbReference>
<dbReference type="AlphaFoldDB" id="A0AAE4G7Q2"/>
<dbReference type="PANTHER" id="PTHR37828">
    <property type="entry name" value="GSR2449 PROTEIN"/>
    <property type="match status" value="1"/>
</dbReference>
<dbReference type="RefSeq" id="WP_034334779.1">
    <property type="nucleotide sequence ID" value="NZ_JAVLSM010000004.1"/>
</dbReference>
<evidence type="ECO:0000313" key="3">
    <source>
        <dbReference type="EMBL" id="MDT0336770.1"/>
    </source>
</evidence>
<dbReference type="PANTHER" id="PTHR37828:SF1">
    <property type="entry name" value="YCII-RELATED DOMAIN-CONTAINING PROTEIN"/>
    <property type="match status" value="1"/>
</dbReference>
<evidence type="ECO:0000259" key="2">
    <source>
        <dbReference type="Pfam" id="PF03795"/>
    </source>
</evidence>
<evidence type="ECO:0000256" key="1">
    <source>
        <dbReference type="ARBA" id="ARBA00007689"/>
    </source>
</evidence>
<dbReference type="Gene3D" id="3.30.70.1060">
    <property type="entry name" value="Dimeric alpha+beta barrel"/>
    <property type="match status" value="1"/>
</dbReference>
<organism evidence="3">
    <name type="scientific">Herbaspirillum huttiense subsp. nephrolepidis</name>
    <dbReference type="NCBI Taxonomy" id="3075126"/>
    <lineage>
        <taxon>Bacteria</taxon>
        <taxon>Pseudomonadati</taxon>
        <taxon>Pseudomonadota</taxon>
        <taxon>Betaproteobacteria</taxon>
        <taxon>Burkholderiales</taxon>
        <taxon>Oxalobacteraceae</taxon>
        <taxon>Herbaspirillum</taxon>
    </lineage>
</organism>
<dbReference type="InterPro" id="IPR005545">
    <property type="entry name" value="YCII"/>
</dbReference>
<proteinExistence type="inferred from homology"/>
<accession>A0AAE4G7Q2</accession>
<name>A0AAE4G7Q2_9BURK</name>
<dbReference type="InterPro" id="IPR011008">
    <property type="entry name" value="Dimeric_a/b-barrel"/>
</dbReference>
<dbReference type="EMBL" id="JAVRAA010000003">
    <property type="protein sequence ID" value="MDT0336770.1"/>
    <property type="molecule type" value="Genomic_DNA"/>
</dbReference>
<dbReference type="Pfam" id="PF03795">
    <property type="entry name" value="YCII"/>
    <property type="match status" value="1"/>
</dbReference>
<protein>
    <submittedName>
        <fullName evidence="3">YciI family protein</fullName>
    </submittedName>
</protein>
<comment type="caution">
    <text evidence="3">The sequence shown here is derived from an EMBL/GenBank/DDBJ whole genome shotgun (WGS) entry which is preliminary data.</text>
</comment>
<comment type="similarity">
    <text evidence="1">Belongs to the YciI family.</text>
</comment>
<sequence>MIFAIILTYTRPIEEVQRHLDPHKAWLAAQLRQGRVICAGPLAAGGGGLILASCADEAELHAMMALDAFIRQGVASYQAHGCAPALAAAGFPAHWVPQATFIE</sequence>
<feature type="domain" description="YCII-related" evidence="2">
    <location>
        <begin position="4"/>
        <end position="77"/>
    </location>
</feature>